<keyword evidence="7" id="KW-0418">Kinase</keyword>
<dbReference type="InterPro" id="IPR008271">
    <property type="entry name" value="Ser/Thr_kinase_AS"/>
</dbReference>
<sequence>VLNKPENCCGMREAAVRACIRDMTEAVAYLHSMRIIHRDLKPENIVLQDVDGK</sequence>
<dbReference type="Gene3D" id="1.10.510.10">
    <property type="entry name" value="Transferase(Phosphotransferase) domain 1"/>
    <property type="match status" value="1"/>
</dbReference>
<protein>
    <recommendedName>
        <fullName evidence="2">IkappaB kinase</fullName>
        <ecNumber evidence="2">2.7.11.10</ecNumber>
    </recommendedName>
</protein>
<dbReference type="GO" id="GO:0033209">
    <property type="term" value="P:tumor necrosis factor-mediated signaling pathway"/>
    <property type="evidence" value="ECO:0007669"/>
    <property type="project" value="TreeGrafter"/>
</dbReference>
<dbReference type="GO" id="GO:0005524">
    <property type="term" value="F:ATP binding"/>
    <property type="evidence" value="ECO:0007669"/>
    <property type="project" value="UniProtKB-KW"/>
</dbReference>
<dbReference type="PROSITE" id="PS00108">
    <property type="entry name" value="PROTEIN_KINASE_ST"/>
    <property type="match status" value="1"/>
</dbReference>
<keyword evidence="3" id="KW-0963">Cytoplasm</keyword>
<evidence type="ECO:0000256" key="1">
    <source>
        <dbReference type="ARBA" id="ARBA00004496"/>
    </source>
</evidence>
<proteinExistence type="predicted"/>
<keyword evidence="12" id="KW-1185">Reference proteome</keyword>
<dbReference type="PANTHER" id="PTHR22969">
    <property type="entry name" value="IKB KINASE"/>
    <property type="match status" value="1"/>
</dbReference>
<evidence type="ECO:0000256" key="8">
    <source>
        <dbReference type="ARBA" id="ARBA00022840"/>
    </source>
</evidence>
<gene>
    <name evidence="11" type="ORF">SK128_021914</name>
</gene>
<evidence type="ECO:0000256" key="9">
    <source>
        <dbReference type="ARBA" id="ARBA00048789"/>
    </source>
</evidence>
<dbReference type="EMBL" id="JAXCGZ010022491">
    <property type="protein sequence ID" value="KAK7031053.1"/>
    <property type="molecule type" value="Genomic_DNA"/>
</dbReference>
<comment type="catalytic activity">
    <reaction evidence="9">
        <text>L-seryl-[I-kappa-B protein] + ATP = O-phospho-L-seryl-[I-kappa-B protein] + ADP + H(+)</text>
        <dbReference type="Rhea" id="RHEA:19073"/>
        <dbReference type="Rhea" id="RHEA-COMP:13698"/>
        <dbReference type="Rhea" id="RHEA-COMP:13699"/>
        <dbReference type="ChEBI" id="CHEBI:15378"/>
        <dbReference type="ChEBI" id="CHEBI:29999"/>
        <dbReference type="ChEBI" id="CHEBI:30616"/>
        <dbReference type="ChEBI" id="CHEBI:83421"/>
        <dbReference type="ChEBI" id="CHEBI:456216"/>
        <dbReference type="EC" id="2.7.11.10"/>
    </reaction>
</comment>
<feature type="non-terminal residue" evidence="11">
    <location>
        <position position="1"/>
    </location>
</feature>
<dbReference type="Proteomes" id="UP001381693">
    <property type="component" value="Unassembled WGS sequence"/>
</dbReference>
<name>A0AAN8WC24_HALRR</name>
<dbReference type="GO" id="GO:0045944">
    <property type="term" value="P:positive regulation of transcription by RNA polymerase II"/>
    <property type="evidence" value="ECO:0007669"/>
    <property type="project" value="TreeGrafter"/>
</dbReference>
<evidence type="ECO:0000256" key="7">
    <source>
        <dbReference type="ARBA" id="ARBA00022777"/>
    </source>
</evidence>
<evidence type="ECO:0000313" key="11">
    <source>
        <dbReference type="EMBL" id="KAK7031053.1"/>
    </source>
</evidence>
<evidence type="ECO:0000256" key="5">
    <source>
        <dbReference type="ARBA" id="ARBA00022679"/>
    </source>
</evidence>
<dbReference type="InterPro" id="IPR011009">
    <property type="entry name" value="Kinase-like_dom_sf"/>
</dbReference>
<dbReference type="GO" id="GO:0008384">
    <property type="term" value="F:IkappaB kinase activity"/>
    <property type="evidence" value="ECO:0007669"/>
    <property type="project" value="UniProtKB-EC"/>
</dbReference>
<evidence type="ECO:0000256" key="2">
    <source>
        <dbReference type="ARBA" id="ARBA00012442"/>
    </source>
</evidence>
<keyword evidence="5" id="KW-0808">Transferase</keyword>
<dbReference type="SUPFAM" id="SSF56112">
    <property type="entry name" value="Protein kinase-like (PK-like)"/>
    <property type="match status" value="1"/>
</dbReference>
<keyword evidence="8" id="KW-0067">ATP-binding</keyword>
<feature type="domain" description="Protein kinase" evidence="10">
    <location>
        <begin position="1"/>
        <end position="53"/>
    </location>
</feature>
<evidence type="ECO:0000256" key="4">
    <source>
        <dbReference type="ARBA" id="ARBA00022527"/>
    </source>
</evidence>
<dbReference type="PANTHER" id="PTHR22969:SF17">
    <property type="entry name" value="INHIBITOR OF NUCLEAR FACTOR KAPPA-B KINASE SUBUNIT BETA"/>
    <property type="match status" value="1"/>
</dbReference>
<dbReference type="Pfam" id="PF00069">
    <property type="entry name" value="Pkinase"/>
    <property type="match status" value="1"/>
</dbReference>
<keyword evidence="4" id="KW-0723">Serine/threonine-protein kinase</keyword>
<dbReference type="AlphaFoldDB" id="A0AAN8WC24"/>
<dbReference type="EC" id="2.7.11.10" evidence="2"/>
<dbReference type="InterPro" id="IPR051180">
    <property type="entry name" value="IKK"/>
</dbReference>
<dbReference type="InterPro" id="IPR000719">
    <property type="entry name" value="Prot_kinase_dom"/>
</dbReference>
<keyword evidence="6" id="KW-0547">Nucleotide-binding</keyword>
<comment type="caution">
    <text evidence="11">The sequence shown here is derived from an EMBL/GenBank/DDBJ whole genome shotgun (WGS) entry which is preliminary data.</text>
</comment>
<organism evidence="11 12">
    <name type="scientific">Halocaridina rubra</name>
    <name type="common">Hawaiian red shrimp</name>
    <dbReference type="NCBI Taxonomy" id="373956"/>
    <lineage>
        <taxon>Eukaryota</taxon>
        <taxon>Metazoa</taxon>
        <taxon>Ecdysozoa</taxon>
        <taxon>Arthropoda</taxon>
        <taxon>Crustacea</taxon>
        <taxon>Multicrustacea</taxon>
        <taxon>Malacostraca</taxon>
        <taxon>Eumalacostraca</taxon>
        <taxon>Eucarida</taxon>
        <taxon>Decapoda</taxon>
        <taxon>Pleocyemata</taxon>
        <taxon>Caridea</taxon>
        <taxon>Atyoidea</taxon>
        <taxon>Atyidae</taxon>
        <taxon>Halocaridina</taxon>
    </lineage>
</organism>
<evidence type="ECO:0000313" key="12">
    <source>
        <dbReference type="Proteomes" id="UP001381693"/>
    </source>
</evidence>
<accession>A0AAN8WC24</accession>
<comment type="subcellular location">
    <subcellularLocation>
        <location evidence="1">Cytoplasm</location>
    </subcellularLocation>
</comment>
<feature type="non-terminal residue" evidence="11">
    <location>
        <position position="53"/>
    </location>
</feature>
<evidence type="ECO:0000256" key="3">
    <source>
        <dbReference type="ARBA" id="ARBA00022490"/>
    </source>
</evidence>
<reference evidence="11 12" key="1">
    <citation type="submission" date="2023-11" db="EMBL/GenBank/DDBJ databases">
        <title>Halocaridina rubra genome assembly.</title>
        <authorList>
            <person name="Smith C."/>
        </authorList>
    </citation>
    <scope>NUCLEOTIDE SEQUENCE [LARGE SCALE GENOMIC DNA]</scope>
    <source>
        <strain evidence="11">EP-1</strain>
        <tissue evidence="11">Whole</tissue>
    </source>
</reference>
<dbReference type="GO" id="GO:0008385">
    <property type="term" value="C:IkappaB kinase complex"/>
    <property type="evidence" value="ECO:0007669"/>
    <property type="project" value="TreeGrafter"/>
</dbReference>
<dbReference type="PROSITE" id="PS50011">
    <property type="entry name" value="PROTEIN_KINASE_DOM"/>
    <property type="match status" value="1"/>
</dbReference>
<evidence type="ECO:0000259" key="10">
    <source>
        <dbReference type="PROSITE" id="PS50011"/>
    </source>
</evidence>
<evidence type="ECO:0000256" key="6">
    <source>
        <dbReference type="ARBA" id="ARBA00022741"/>
    </source>
</evidence>